<dbReference type="AlphaFoldDB" id="A0AA39WW18"/>
<name>A0AA39WW18_9PEZI</name>
<accession>A0AA39WW18</accession>
<evidence type="ECO:0000256" key="1">
    <source>
        <dbReference type="SAM" id="MobiDB-lite"/>
    </source>
</evidence>
<gene>
    <name evidence="2" type="ORF">B0T14DRAFT_494293</name>
</gene>
<evidence type="ECO:0000313" key="3">
    <source>
        <dbReference type="Proteomes" id="UP001175000"/>
    </source>
</evidence>
<dbReference type="Proteomes" id="UP001175000">
    <property type="component" value="Unassembled WGS sequence"/>
</dbReference>
<organism evidence="2 3">
    <name type="scientific">Immersiella caudata</name>
    <dbReference type="NCBI Taxonomy" id="314043"/>
    <lineage>
        <taxon>Eukaryota</taxon>
        <taxon>Fungi</taxon>
        <taxon>Dikarya</taxon>
        <taxon>Ascomycota</taxon>
        <taxon>Pezizomycotina</taxon>
        <taxon>Sordariomycetes</taxon>
        <taxon>Sordariomycetidae</taxon>
        <taxon>Sordariales</taxon>
        <taxon>Lasiosphaeriaceae</taxon>
        <taxon>Immersiella</taxon>
    </lineage>
</organism>
<protein>
    <submittedName>
        <fullName evidence="2">Uncharacterized protein</fullName>
    </submittedName>
</protein>
<comment type="caution">
    <text evidence="2">The sequence shown here is derived from an EMBL/GenBank/DDBJ whole genome shotgun (WGS) entry which is preliminary data.</text>
</comment>
<dbReference type="EMBL" id="JAULSU010000003">
    <property type="protein sequence ID" value="KAK0622679.1"/>
    <property type="molecule type" value="Genomic_DNA"/>
</dbReference>
<proteinExistence type="predicted"/>
<feature type="region of interest" description="Disordered" evidence="1">
    <location>
        <begin position="186"/>
        <end position="205"/>
    </location>
</feature>
<keyword evidence="3" id="KW-1185">Reference proteome</keyword>
<reference evidence="2" key="1">
    <citation type="submission" date="2023-06" db="EMBL/GenBank/DDBJ databases">
        <title>Genome-scale phylogeny and comparative genomics of the fungal order Sordariales.</title>
        <authorList>
            <consortium name="Lawrence Berkeley National Laboratory"/>
            <person name="Hensen N."/>
            <person name="Bonometti L."/>
            <person name="Westerberg I."/>
            <person name="Brannstrom I.O."/>
            <person name="Guillou S."/>
            <person name="Cros-Aarteil S."/>
            <person name="Calhoun S."/>
            <person name="Haridas S."/>
            <person name="Kuo A."/>
            <person name="Mondo S."/>
            <person name="Pangilinan J."/>
            <person name="Riley R."/>
            <person name="Labutti K."/>
            <person name="Andreopoulos B."/>
            <person name="Lipzen A."/>
            <person name="Chen C."/>
            <person name="Yanf M."/>
            <person name="Daum C."/>
            <person name="Ng V."/>
            <person name="Clum A."/>
            <person name="Steindorff A."/>
            <person name="Ohm R."/>
            <person name="Martin F."/>
            <person name="Silar P."/>
            <person name="Natvig D."/>
            <person name="Lalanne C."/>
            <person name="Gautier V."/>
            <person name="Ament-Velasquez S.L."/>
            <person name="Kruys A."/>
            <person name="Hutchinson M.I."/>
            <person name="Powell A.J."/>
            <person name="Barry K."/>
            <person name="Miller A.N."/>
            <person name="Grigoriev I.V."/>
            <person name="Debuchy R."/>
            <person name="Gladieux P."/>
            <person name="Thoren M.H."/>
            <person name="Johannesson H."/>
        </authorList>
    </citation>
    <scope>NUCLEOTIDE SEQUENCE</scope>
    <source>
        <strain evidence="2">CBS 606.72</strain>
    </source>
</reference>
<sequence>MASQLIESRGNEVLAHELSLLETLLRQSYPLRPFRGSNRQLKNLALDLTAIIDRFAPPREDDNGVVKLVDVFRIRDSITFFCRIICARFDTVDPGLCLSEVCSSRADIIESISQPIFSINGNFISACNAKDIVEAATMCIDSTLSTICTELIFYERLAASVAQQEPEETDINSIWRRVDQILFPEPERDDQKLQVNPDQKTRTSD</sequence>
<evidence type="ECO:0000313" key="2">
    <source>
        <dbReference type="EMBL" id="KAK0622679.1"/>
    </source>
</evidence>